<gene>
    <name evidence="1" type="ORF">POSPLADRAFT_1153587</name>
</gene>
<reference evidence="1 2" key="1">
    <citation type="submission" date="2017-04" db="EMBL/GenBank/DDBJ databases">
        <title>Genome Sequence of the Model Brown-Rot Fungus Postia placenta SB12.</title>
        <authorList>
            <consortium name="DOE Joint Genome Institute"/>
            <person name="Gaskell J."/>
            <person name="Kersten P."/>
            <person name="Larrondo L.F."/>
            <person name="Canessa P."/>
            <person name="Martinez D."/>
            <person name="Hibbett D."/>
            <person name="Schmoll M."/>
            <person name="Kubicek C.P."/>
            <person name="Martinez A.T."/>
            <person name="Yadav J."/>
            <person name="Master E."/>
            <person name="Magnuson J.K."/>
            <person name="James T."/>
            <person name="Yaver D."/>
            <person name="Berka R."/>
            <person name="Labutti K."/>
            <person name="Lipzen A."/>
            <person name="Aerts A."/>
            <person name="Barry K."/>
            <person name="Henrissat B."/>
            <person name="Blanchette R."/>
            <person name="Grigoriev I."/>
            <person name="Cullen D."/>
        </authorList>
    </citation>
    <scope>NUCLEOTIDE SEQUENCE [LARGE SCALE GENOMIC DNA]</scope>
    <source>
        <strain evidence="1 2">MAD-698-R-SB12</strain>
    </source>
</reference>
<dbReference type="Gene3D" id="3.30.559.10">
    <property type="entry name" value="Chloramphenicol acetyltransferase-like domain"/>
    <property type="match status" value="1"/>
</dbReference>
<proteinExistence type="predicted"/>
<dbReference type="InterPro" id="IPR023213">
    <property type="entry name" value="CAT-like_dom_sf"/>
</dbReference>
<dbReference type="Proteomes" id="UP000194127">
    <property type="component" value="Unassembled WGS sequence"/>
</dbReference>
<dbReference type="EMBL" id="KZ110604">
    <property type="protein sequence ID" value="OSX58577.1"/>
    <property type="molecule type" value="Genomic_DNA"/>
</dbReference>
<dbReference type="GeneID" id="36331706"/>
<dbReference type="Gene3D" id="3.30.559.30">
    <property type="entry name" value="Nonribosomal peptide synthetase, condensation domain"/>
    <property type="match status" value="1"/>
</dbReference>
<accession>A0A1X6MQ83</accession>
<dbReference type="AlphaFoldDB" id="A0A1X6MQ83"/>
<dbReference type="RefSeq" id="XP_024335371.1">
    <property type="nucleotide sequence ID" value="XM_024486757.1"/>
</dbReference>
<keyword evidence="2" id="KW-1185">Reference proteome</keyword>
<sequence length="450" mass="50479">MNPVQDEPQWSVTTWEGRQTYSRPLVASELLSDQYTIFQDGLKDGIGRLRFSCPLIAAAIQKGVHDPQFRSWIYTPISNRRELDEWIEETVIVHPDPLDGDAFLAQITYTRLPYVLPSGKEKIFRCYFVEDPEDESKFSILWHGPHAIMDAWPTFHAFRIMLEAMSKTNPDPLDSLSWGTEWSNLPSGPVTSTGGPRPNWETEGRNLTGKVFQMLMNPVPTLSILPQRTEITVRGRQVRARKVLDETTSAKLVQAARAAGFSVSHLFEAAQALAIMYCNAITEDAAKDAHVTYPVGIISAERFRVPPYNRLNHFVSEMIHVPIQVKYADVVSTDLPKDRILTAAKSIKKQYDDFMMNAHIPHLTAAVVKLAPPREPMVGSNPYATVITNLGVIDRLLPVIYYPDGNESKTPVFEVLSLTVGHRLIAATPPTTYGISHTCKNLSTTLFGRH</sequence>
<evidence type="ECO:0008006" key="3">
    <source>
        <dbReference type="Google" id="ProtNLM"/>
    </source>
</evidence>
<dbReference type="PANTHER" id="PTHR42034">
    <property type="entry name" value="CHROMOSOME 7, WHOLE GENOME SHOTGUN SEQUENCE-RELATED"/>
    <property type="match status" value="1"/>
</dbReference>
<evidence type="ECO:0000313" key="2">
    <source>
        <dbReference type="Proteomes" id="UP000194127"/>
    </source>
</evidence>
<dbReference type="PANTHER" id="PTHR42034:SF1">
    <property type="entry name" value="CONDENSATION DOMAIN-CONTAINING PROTEIN"/>
    <property type="match status" value="1"/>
</dbReference>
<protein>
    <recommendedName>
        <fullName evidence="3">Condensation domain-containing protein</fullName>
    </recommendedName>
</protein>
<name>A0A1X6MQ83_9APHY</name>
<organism evidence="1 2">
    <name type="scientific">Postia placenta MAD-698-R-SB12</name>
    <dbReference type="NCBI Taxonomy" id="670580"/>
    <lineage>
        <taxon>Eukaryota</taxon>
        <taxon>Fungi</taxon>
        <taxon>Dikarya</taxon>
        <taxon>Basidiomycota</taxon>
        <taxon>Agaricomycotina</taxon>
        <taxon>Agaricomycetes</taxon>
        <taxon>Polyporales</taxon>
        <taxon>Adustoporiaceae</taxon>
        <taxon>Rhodonia</taxon>
    </lineage>
</organism>
<evidence type="ECO:0000313" key="1">
    <source>
        <dbReference type="EMBL" id="OSX58577.1"/>
    </source>
</evidence>
<dbReference type="OrthoDB" id="2548233at2759"/>